<dbReference type="Pfam" id="PF07690">
    <property type="entry name" value="MFS_1"/>
    <property type="match status" value="1"/>
</dbReference>
<evidence type="ECO:0000313" key="7">
    <source>
        <dbReference type="EMBL" id="AOM84412.1"/>
    </source>
</evidence>
<keyword evidence="8" id="KW-1185">Reference proteome</keyword>
<gene>
    <name evidence="7" type="ORF">BBEV_3095</name>
</gene>
<evidence type="ECO:0000256" key="3">
    <source>
        <dbReference type="ARBA" id="ARBA00022692"/>
    </source>
</evidence>
<dbReference type="GO" id="GO:0022857">
    <property type="term" value="F:transmembrane transporter activity"/>
    <property type="evidence" value="ECO:0007669"/>
    <property type="project" value="InterPro"/>
</dbReference>
<dbReference type="InterPro" id="IPR011701">
    <property type="entry name" value="MFS"/>
</dbReference>
<feature type="transmembrane region" description="Helical" evidence="6">
    <location>
        <begin position="263"/>
        <end position="281"/>
    </location>
</feature>
<accession>A0A1D7QZI1</accession>
<dbReference type="RefSeq" id="WP_069366298.1">
    <property type="nucleotide sequence ID" value="NZ_CP012502.1"/>
</dbReference>
<sequence length="422" mass="45882">MATEKAFLRDRNFQIMMLGVFIQAAGSGIYLITGMLLVVQLTGSVLYAGFAFFAISSASVMAFLIAPLANYTGYKKGLIISHLINVLLLITIPVAYLTIGLHVWHVIGILFLTSLINQFSYPIVSTLVPKVVGDDQIIQANAYLQTVREAMDIVFIAGAGILAALIGSVAAISVTAMLVLFTVILYFFLQIEAYEETRNRNIPFHHHLKSYSKDLKSGMTYIQKSLIPKMMFSIVFVNVTMAVMLTNVPAFSLLKSNGLEAAYGFYMASLSLGIMIGTLVSPKVKQLAFGRLIITMFTLTGLLWIGTALTPWLLSMVLFSIGAISIGILNILIFSAIQRQVESIYIGRVLTLLTSAASLGVPVGALIGGVIGEAYNPVLPIIISGMGMIIFSTIWMKQSVLRSLPSIDEVKLFEEQKVTAAQ</sequence>
<keyword evidence="4 6" id="KW-1133">Transmembrane helix</keyword>
<dbReference type="SUPFAM" id="SSF103473">
    <property type="entry name" value="MFS general substrate transporter"/>
    <property type="match status" value="1"/>
</dbReference>
<feature type="transmembrane region" description="Helical" evidence="6">
    <location>
        <begin position="349"/>
        <end position="371"/>
    </location>
</feature>
<feature type="transmembrane region" description="Helical" evidence="6">
    <location>
        <begin position="230"/>
        <end position="251"/>
    </location>
</feature>
<name>A0A1D7QZI1_9BACI</name>
<dbReference type="Gene3D" id="1.20.1250.20">
    <property type="entry name" value="MFS general substrate transporter like domains"/>
    <property type="match status" value="1"/>
</dbReference>
<keyword evidence="5 6" id="KW-0472">Membrane</keyword>
<evidence type="ECO:0000256" key="4">
    <source>
        <dbReference type="ARBA" id="ARBA00022989"/>
    </source>
</evidence>
<feature type="transmembrane region" description="Helical" evidence="6">
    <location>
        <begin position="312"/>
        <end position="337"/>
    </location>
</feature>
<evidence type="ECO:0000256" key="5">
    <source>
        <dbReference type="ARBA" id="ARBA00023136"/>
    </source>
</evidence>
<feature type="transmembrane region" description="Helical" evidence="6">
    <location>
        <begin position="288"/>
        <end position="306"/>
    </location>
</feature>
<dbReference type="InterPro" id="IPR036259">
    <property type="entry name" value="MFS_trans_sf"/>
</dbReference>
<evidence type="ECO:0000313" key="8">
    <source>
        <dbReference type="Proteomes" id="UP000094463"/>
    </source>
</evidence>
<feature type="transmembrane region" description="Helical" evidence="6">
    <location>
        <begin position="78"/>
        <end position="97"/>
    </location>
</feature>
<dbReference type="GO" id="GO:0005886">
    <property type="term" value="C:plasma membrane"/>
    <property type="evidence" value="ECO:0007669"/>
    <property type="project" value="UniProtKB-SubCell"/>
</dbReference>
<dbReference type="AlphaFoldDB" id="A0A1D7QZI1"/>
<proteinExistence type="predicted"/>
<comment type="subcellular location">
    <subcellularLocation>
        <location evidence="1">Cell membrane</location>
        <topology evidence="1">Multi-pass membrane protein</topology>
    </subcellularLocation>
</comment>
<keyword evidence="2" id="KW-1003">Cell membrane</keyword>
<feature type="transmembrane region" description="Helical" evidence="6">
    <location>
        <begin position="377"/>
        <end position="396"/>
    </location>
</feature>
<evidence type="ECO:0000256" key="2">
    <source>
        <dbReference type="ARBA" id="ARBA00022475"/>
    </source>
</evidence>
<reference evidence="7 8" key="1">
    <citation type="submission" date="2015-08" db="EMBL/GenBank/DDBJ databases">
        <title>The complete genome sequence of Bacillus beveridgei MLTeJB.</title>
        <authorList>
            <person name="Hanson T.E."/>
            <person name="Mesa C."/>
            <person name="Basesman S.M."/>
            <person name="Oremland R.S."/>
        </authorList>
    </citation>
    <scope>NUCLEOTIDE SEQUENCE [LARGE SCALE GENOMIC DNA]</scope>
    <source>
        <strain evidence="7 8">MLTeJB</strain>
    </source>
</reference>
<dbReference type="PANTHER" id="PTHR23513:SF6">
    <property type="entry name" value="MAJOR FACILITATOR SUPERFAMILY ASSOCIATED DOMAIN-CONTAINING PROTEIN"/>
    <property type="match status" value="1"/>
</dbReference>
<dbReference type="STRING" id="632773.BBEV_3095"/>
<dbReference type="PANTHER" id="PTHR23513">
    <property type="entry name" value="INTEGRAL MEMBRANE EFFLUX PROTEIN-RELATED"/>
    <property type="match status" value="1"/>
</dbReference>
<dbReference type="KEGG" id="bbev:BBEV_3095"/>
<dbReference type="CDD" id="cd06173">
    <property type="entry name" value="MFS_MefA_like"/>
    <property type="match status" value="1"/>
</dbReference>
<evidence type="ECO:0000256" key="6">
    <source>
        <dbReference type="SAM" id="Phobius"/>
    </source>
</evidence>
<organism evidence="7 8">
    <name type="scientific">Salisediminibacterium beveridgei</name>
    <dbReference type="NCBI Taxonomy" id="632773"/>
    <lineage>
        <taxon>Bacteria</taxon>
        <taxon>Bacillati</taxon>
        <taxon>Bacillota</taxon>
        <taxon>Bacilli</taxon>
        <taxon>Bacillales</taxon>
        <taxon>Bacillaceae</taxon>
        <taxon>Salisediminibacterium</taxon>
    </lineage>
</organism>
<feature type="transmembrane region" description="Helical" evidence="6">
    <location>
        <begin position="149"/>
        <end position="166"/>
    </location>
</feature>
<feature type="transmembrane region" description="Helical" evidence="6">
    <location>
        <begin position="15"/>
        <end position="39"/>
    </location>
</feature>
<feature type="transmembrane region" description="Helical" evidence="6">
    <location>
        <begin position="45"/>
        <end position="66"/>
    </location>
</feature>
<evidence type="ECO:0000256" key="1">
    <source>
        <dbReference type="ARBA" id="ARBA00004651"/>
    </source>
</evidence>
<keyword evidence="3 6" id="KW-0812">Transmembrane</keyword>
<feature type="transmembrane region" description="Helical" evidence="6">
    <location>
        <begin position="103"/>
        <end position="128"/>
    </location>
</feature>
<dbReference type="OrthoDB" id="2287060at2"/>
<dbReference type="Proteomes" id="UP000094463">
    <property type="component" value="Chromosome"/>
</dbReference>
<protein>
    <submittedName>
        <fullName evidence="7">MFS general substrate transporter</fullName>
    </submittedName>
</protein>
<dbReference type="EMBL" id="CP012502">
    <property type="protein sequence ID" value="AOM84412.1"/>
    <property type="molecule type" value="Genomic_DNA"/>
</dbReference>